<dbReference type="SUPFAM" id="SSF53167">
    <property type="entry name" value="Purine and uridine phosphorylases"/>
    <property type="match status" value="1"/>
</dbReference>
<dbReference type="PRINTS" id="PR00320">
    <property type="entry name" value="GPROTEINBRPT"/>
</dbReference>
<dbReference type="STRING" id="1229665.N1RL94"/>
<dbReference type="InterPro" id="IPR035994">
    <property type="entry name" value="Nucleoside_phosphorylase_sf"/>
</dbReference>
<dbReference type="PROSITE" id="PS50294">
    <property type="entry name" value="WD_REPEATS_REGION"/>
    <property type="match status" value="4"/>
</dbReference>
<dbReference type="Proteomes" id="UP000016929">
    <property type="component" value="Unassembled WGS sequence"/>
</dbReference>
<accession>N1RL94</accession>
<feature type="repeat" description="WD" evidence="3">
    <location>
        <begin position="867"/>
        <end position="908"/>
    </location>
</feature>
<feature type="repeat" description="WD" evidence="3">
    <location>
        <begin position="700"/>
        <end position="741"/>
    </location>
</feature>
<dbReference type="InterPro" id="IPR036322">
    <property type="entry name" value="WD40_repeat_dom_sf"/>
</dbReference>
<dbReference type="GO" id="GO:0003824">
    <property type="term" value="F:catalytic activity"/>
    <property type="evidence" value="ECO:0007669"/>
    <property type="project" value="InterPro"/>
</dbReference>
<dbReference type="Gene3D" id="3.40.50.300">
    <property type="entry name" value="P-loop containing nucleotide triphosphate hydrolases"/>
    <property type="match status" value="1"/>
</dbReference>
<dbReference type="PANTHER" id="PTHR19848">
    <property type="entry name" value="WD40 REPEAT PROTEIN"/>
    <property type="match status" value="1"/>
</dbReference>
<evidence type="ECO:0000313" key="6">
    <source>
        <dbReference type="Proteomes" id="UP000016929"/>
    </source>
</evidence>
<evidence type="ECO:0000256" key="1">
    <source>
        <dbReference type="ARBA" id="ARBA00022574"/>
    </source>
</evidence>
<dbReference type="PROSITE" id="PS50082">
    <property type="entry name" value="WD_REPEATS_2"/>
    <property type="match status" value="4"/>
</dbReference>
<dbReference type="AlphaFoldDB" id="N1RL94"/>
<evidence type="ECO:0000259" key="4">
    <source>
        <dbReference type="Pfam" id="PF24883"/>
    </source>
</evidence>
<dbReference type="CDD" id="cd00200">
    <property type="entry name" value="WD40"/>
    <property type="match status" value="1"/>
</dbReference>
<dbReference type="SUPFAM" id="SSF50978">
    <property type="entry name" value="WD40 repeat-like"/>
    <property type="match status" value="2"/>
</dbReference>
<gene>
    <name evidence="5" type="ORF">FOC4_g10005412</name>
</gene>
<reference evidence="6" key="1">
    <citation type="submission" date="2012-09" db="EMBL/GenBank/DDBJ databases">
        <title>Genome sequencing and comparative transcriptomics of race 1 and race 4 of banana pathogen: Fusarium oxysporum f. sp. cubense.</title>
        <authorList>
            <person name="Fang X."/>
            <person name="Huang J."/>
        </authorList>
    </citation>
    <scope>NUCLEOTIDE SEQUENCE [LARGE SCALE GENOMIC DNA]</scope>
    <source>
        <strain evidence="6">race 4</strain>
    </source>
</reference>
<dbReference type="SMART" id="SM00320">
    <property type="entry name" value="WD40"/>
    <property type="match status" value="7"/>
</dbReference>
<dbReference type="InterPro" id="IPR056884">
    <property type="entry name" value="NPHP3-like_N"/>
</dbReference>
<dbReference type="InterPro" id="IPR019775">
    <property type="entry name" value="WD40_repeat_CS"/>
</dbReference>
<name>N1RL94_FUSC4</name>
<feature type="repeat" description="WD" evidence="3">
    <location>
        <begin position="825"/>
        <end position="866"/>
    </location>
</feature>
<feature type="domain" description="Nephrocystin 3-like N-terminal" evidence="4">
    <location>
        <begin position="221"/>
        <end position="350"/>
    </location>
</feature>
<proteinExistence type="predicted"/>
<dbReference type="OrthoDB" id="674604at2759"/>
<protein>
    <submittedName>
        <fullName evidence="5">Vegetative incompatibility protein HET-E-1</fullName>
    </submittedName>
</protein>
<dbReference type="EMBL" id="KB726570">
    <property type="protein sequence ID" value="EMT67328.1"/>
    <property type="molecule type" value="Genomic_DNA"/>
</dbReference>
<dbReference type="Pfam" id="PF00400">
    <property type="entry name" value="WD40"/>
    <property type="match status" value="4"/>
</dbReference>
<dbReference type="PANTHER" id="PTHR19848:SF8">
    <property type="entry name" value="F-BOX AND WD REPEAT DOMAIN CONTAINING 7"/>
    <property type="match status" value="1"/>
</dbReference>
<organism evidence="5 6">
    <name type="scientific">Fusarium oxysporum f. sp. cubense (strain race 4)</name>
    <name type="common">Panama disease fungus</name>
    <dbReference type="NCBI Taxonomy" id="2502994"/>
    <lineage>
        <taxon>Eukaryota</taxon>
        <taxon>Fungi</taxon>
        <taxon>Dikarya</taxon>
        <taxon>Ascomycota</taxon>
        <taxon>Pezizomycotina</taxon>
        <taxon>Sordariomycetes</taxon>
        <taxon>Hypocreomycetidae</taxon>
        <taxon>Hypocreales</taxon>
        <taxon>Nectriaceae</taxon>
        <taxon>Fusarium</taxon>
        <taxon>Fusarium oxysporum species complex</taxon>
    </lineage>
</organism>
<sequence length="1153" mass="128414">MLIANPGMKRPGSNFTYQGSENDRLFPSDYDHVGGKTCAKCDISRKIDREERETTEPMIHYGVIASGNTLIKDATFRDNLAESLGHQCLCVEMEAAGLVDRFPCLVIRGICDYADSHKNDQWQRYAASTAAAFAVELLGHVPVRQLKESPRVLEILQSLGPATNVTSVEGKVDSMSHRMQQTDLTSTLDQLPFVAEALFNSYAEEHSPMCLPETRVQLLAEIDEWVTSSESKTIFWLNGMAGTGKSTISRTVAQRQLERDCLGANFFFKRGEASRGNMSKLIPTLARQLAINIPGMISLIKNAIDADPSLPTKTLAEQFEKLFKEPLRKLAASSSDPTSLVIVIDALDEVLITSRPELPIQLGFLDINGMYQGLELHSISQDIMEHDISIFLQHELGIIRQNFNYVVRSDQRLAEQWPGTVKIRQLVSMTLPLFIAAATICRFLNDATLGGPDELLVRILESSSRTHMSRLNDIYSSILASQVVNRPRREREEIVKSFQSIVGAIVTLATPLTINALSLLLKIPATTIDMKIKVLQSVLDVPKTPEVPVRILHLSFRDYLVDPDLQGAMEFWVDEKATHRRLAKKYSCEDLSDLVKDALRFIRTHFSIIDEAPLQVYSSAIVFSPTNSIVRRLFASRVPSWLLAWPVVEDEWGPCSLVIGNSAVVKSAIFSPDSKTIASIYADNTIRILSTKTGKCEHVLAGHSGKIQSVVFSQDSRILASSSTGGTVRIWNLQTGECDEVLKYPSPTGKAFAFSRDSKVLLTASGNQFVRIWKTQTWDHIILRGHTGAVNSAVISKDSKMVATSSDDATVRLWNTHTGRCEKILKGHTGKVNTAAISPCNQVLVSASVDRTLRIWDLDAGKCKKVLRGHDCDILLAVFSPDSRMIASGDVEGRIGIWNARNGAFMHELKNCLCDKKYESLMFSEDATKLIAVLSTRTALIHDIQSGNCEQAFDFPSTSFNCNFIQFSPDFATVVVANERSITICNVEPGNYTCSFDIRGMVKYCLYSEDCKILVTFHMDLSICGWHLEHHNYKRLADIGYIRNLRGFFNQLNSGDVILDGNVIPVVEPLRQRVRVWPTRPVLRRDQTWITIGNEKFFRLSPECLDAEISIPGSTVIVDCISGRLVILSFDVGKAGLPPSYMEMETNLDGFHY</sequence>
<dbReference type="InterPro" id="IPR027417">
    <property type="entry name" value="P-loop_NTPase"/>
</dbReference>
<dbReference type="Gene3D" id="2.130.10.10">
    <property type="entry name" value="YVTN repeat-like/Quinoprotein amine dehydrogenase"/>
    <property type="match status" value="2"/>
</dbReference>
<dbReference type="PROSITE" id="PS00678">
    <property type="entry name" value="WD_REPEATS_1"/>
    <property type="match status" value="2"/>
</dbReference>
<evidence type="ECO:0000256" key="3">
    <source>
        <dbReference type="PROSITE-ProRule" id="PRU00221"/>
    </source>
</evidence>
<dbReference type="SUPFAM" id="SSF52540">
    <property type="entry name" value="P-loop containing nucleoside triphosphate hydrolases"/>
    <property type="match status" value="1"/>
</dbReference>
<dbReference type="Pfam" id="PF24883">
    <property type="entry name" value="NPHP3_N"/>
    <property type="match status" value="1"/>
</dbReference>
<dbReference type="Gene3D" id="3.40.50.1580">
    <property type="entry name" value="Nucleoside phosphorylase domain"/>
    <property type="match status" value="1"/>
</dbReference>
<reference evidence="6" key="2">
    <citation type="journal article" date="2014" name="PLoS ONE">
        <title>Genome and Transcriptome Analysis of the Fungal Pathogen Fusarium oxysporum f. sp. cubense Causing Banana Vascular Wilt Disease.</title>
        <authorList>
            <person name="Guo L."/>
            <person name="Han L."/>
            <person name="Yang L."/>
            <person name="Zeng H."/>
            <person name="Fan D."/>
            <person name="Zhu Y."/>
            <person name="Feng Y."/>
            <person name="Wang G."/>
            <person name="Peng C."/>
            <person name="Jiang X."/>
            <person name="Zhou D."/>
            <person name="Ni P."/>
            <person name="Liang C."/>
            <person name="Liu L."/>
            <person name="Wang J."/>
            <person name="Mao C."/>
            <person name="Fang X."/>
            <person name="Peng M."/>
            <person name="Huang J."/>
        </authorList>
    </citation>
    <scope>NUCLEOTIDE SEQUENCE [LARGE SCALE GENOMIC DNA]</scope>
    <source>
        <strain evidence="6">race 4</strain>
    </source>
</reference>
<feature type="repeat" description="WD" evidence="3">
    <location>
        <begin position="783"/>
        <end position="824"/>
    </location>
</feature>
<keyword evidence="6" id="KW-1185">Reference proteome</keyword>
<evidence type="ECO:0000313" key="5">
    <source>
        <dbReference type="EMBL" id="EMT67328.1"/>
    </source>
</evidence>
<dbReference type="GO" id="GO:0009116">
    <property type="term" value="P:nucleoside metabolic process"/>
    <property type="evidence" value="ECO:0007669"/>
    <property type="project" value="InterPro"/>
</dbReference>
<evidence type="ECO:0000256" key="2">
    <source>
        <dbReference type="ARBA" id="ARBA00022737"/>
    </source>
</evidence>
<dbReference type="HOGENOM" id="CLU_000288_6_16_1"/>
<dbReference type="InterPro" id="IPR001680">
    <property type="entry name" value="WD40_rpt"/>
</dbReference>
<keyword evidence="2" id="KW-0677">Repeat</keyword>
<dbReference type="InterPro" id="IPR015943">
    <property type="entry name" value="WD40/YVTN_repeat-like_dom_sf"/>
</dbReference>
<dbReference type="InterPro" id="IPR020472">
    <property type="entry name" value="WD40_PAC1"/>
</dbReference>
<keyword evidence="1 3" id="KW-0853">WD repeat</keyword>